<feature type="compositionally biased region" description="Basic and acidic residues" evidence="7">
    <location>
        <begin position="614"/>
        <end position="625"/>
    </location>
</feature>
<evidence type="ECO:0000256" key="6">
    <source>
        <dbReference type="ARBA" id="ARBA00023121"/>
    </source>
</evidence>
<accession>A0A8S4BC76</accession>
<feature type="region of interest" description="Disordered" evidence="7">
    <location>
        <begin position="596"/>
        <end position="628"/>
    </location>
</feature>
<evidence type="ECO:0000256" key="7">
    <source>
        <dbReference type="SAM" id="MobiDB-lite"/>
    </source>
</evidence>
<keyword evidence="3" id="KW-0963">Cytoplasm</keyword>
<dbReference type="Pfam" id="PF01417">
    <property type="entry name" value="ENTH"/>
    <property type="match status" value="1"/>
</dbReference>
<evidence type="ECO:0000256" key="3">
    <source>
        <dbReference type="ARBA" id="ARBA00022490"/>
    </source>
</evidence>
<name>A0A8S4BC76_9TELE</name>
<dbReference type="GO" id="GO:0005737">
    <property type="term" value="C:cytoplasm"/>
    <property type="evidence" value="ECO:0007669"/>
    <property type="project" value="UniProtKB-SubCell"/>
</dbReference>
<feature type="compositionally biased region" description="Low complexity" evidence="7">
    <location>
        <begin position="1312"/>
        <end position="1321"/>
    </location>
</feature>
<keyword evidence="5" id="KW-0677">Repeat</keyword>
<feature type="compositionally biased region" description="Polar residues" evidence="7">
    <location>
        <begin position="1333"/>
        <end position="1345"/>
    </location>
</feature>
<feature type="compositionally biased region" description="Polar residues" evidence="7">
    <location>
        <begin position="1266"/>
        <end position="1276"/>
    </location>
</feature>
<dbReference type="InterPro" id="IPR008942">
    <property type="entry name" value="ENTH_VHS"/>
</dbReference>
<dbReference type="InterPro" id="IPR013783">
    <property type="entry name" value="Ig-like_fold"/>
</dbReference>
<evidence type="ECO:0000256" key="4">
    <source>
        <dbReference type="ARBA" id="ARBA00022553"/>
    </source>
</evidence>
<comment type="subcellular location">
    <subcellularLocation>
        <location evidence="1">Cytoplasm</location>
    </subcellularLocation>
</comment>
<feature type="region of interest" description="Disordered" evidence="7">
    <location>
        <begin position="1301"/>
        <end position="1345"/>
    </location>
</feature>
<feature type="compositionally biased region" description="Low complexity" evidence="7">
    <location>
        <begin position="916"/>
        <end position="933"/>
    </location>
</feature>
<feature type="compositionally biased region" description="Pro residues" evidence="7">
    <location>
        <begin position="1322"/>
        <end position="1331"/>
    </location>
</feature>
<dbReference type="EMBL" id="CAJRST010013335">
    <property type="protein sequence ID" value="CAG5928938.1"/>
    <property type="molecule type" value="Genomic_DNA"/>
</dbReference>
<feature type="region of interest" description="Disordered" evidence="7">
    <location>
        <begin position="1032"/>
        <end position="1195"/>
    </location>
</feature>
<dbReference type="PROSITE" id="PS50330">
    <property type="entry name" value="UIM"/>
    <property type="match status" value="1"/>
</dbReference>
<evidence type="ECO:0000259" key="8">
    <source>
        <dbReference type="PROSITE" id="PS50942"/>
    </source>
</evidence>
<keyword evidence="10" id="KW-1185">Reference proteome</keyword>
<feature type="compositionally biased region" description="Polar residues" evidence="7">
    <location>
        <begin position="1046"/>
        <end position="1057"/>
    </location>
</feature>
<dbReference type="PANTHER" id="PTHR48421">
    <property type="entry name" value="MYCBP-ASSOCIATED PROTEIN"/>
    <property type="match status" value="1"/>
</dbReference>
<dbReference type="PANTHER" id="PTHR48421:SF1">
    <property type="entry name" value="MYCBP-ASSOCIATED PROTEIN"/>
    <property type="match status" value="1"/>
</dbReference>
<feature type="domain" description="ENTH" evidence="8">
    <location>
        <begin position="735"/>
        <end position="867"/>
    </location>
</feature>
<evidence type="ECO:0000313" key="10">
    <source>
        <dbReference type="Proteomes" id="UP000677803"/>
    </source>
</evidence>
<dbReference type="Gene3D" id="2.60.40.10">
    <property type="entry name" value="Immunoglobulins"/>
    <property type="match status" value="1"/>
</dbReference>
<dbReference type="InterPro" id="IPR013809">
    <property type="entry name" value="ENTH"/>
</dbReference>
<dbReference type="SMART" id="SM00273">
    <property type="entry name" value="ENTH"/>
    <property type="match status" value="1"/>
</dbReference>
<feature type="compositionally biased region" description="Low complexity" evidence="7">
    <location>
        <begin position="1140"/>
        <end position="1152"/>
    </location>
</feature>
<dbReference type="PROSITE" id="PS50942">
    <property type="entry name" value="ENTH"/>
    <property type="match status" value="1"/>
</dbReference>
<dbReference type="OrthoDB" id="4033880at2759"/>
<feature type="compositionally biased region" description="Polar residues" evidence="7">
    <location>
        <begin position="1161"/>
        <end position="1170"/>
    </location>
</feature>
<sequence length="1345" mass="149049">MDVVGPEGLQFDDDGMVLPHSILGSLEDFRSYLQAKGETDLVKRIPKSFRDLTSEPTRRPITNVVIRKVLSSQKNIQSNALQQWKKQMKQRRVQQDLLSYVSDRPVDNLLMNQANHFRETQEQREILNKVMPLVHSGFGYRVGSEFWSLPQRYGDEMSGIAATLTQAELGRQKPVTHVGIPNSIRQELGITSDKKVCSASQTWDQSAYLQHKYQELSGVLQDLDIKKPDISGLEVIGSGKPFIPACQSPLDEKEREDKEIKEKFDPLVQCDDVQAEAHPVPALRFCGELARWTGNSVSNQGEVGISATIFFEAQTGEIASSHMELHNEGSAAIFYGWQQLPVPHSFPHLCPQTKKRHFYFNSSSGVIHPGDTKQVEFIFKSEKPGIKTEFWQLNTHPVLLQGASIQLKLRGVALCQDKTADQRLFLETKVEKVVVEKICRSIVSEVVQRVQSPERPGSPAELYTTEEQQFRDKNPKYFDQPVEDLKRLWKELNQARPWDLSVDTLRQVVLSLPDEVKTPDSPTKEESLVQLNLLLLQLSEPSELTHWHLSALAMGQQLWKNLLDTMCDQDIRLRNLLGLPEKEMWTDKISESINSDPDLHNSLLSSRTLDSVDDPPKEEKNEKKAGTGAATEKALEVYVLVEDLLDNLCDLLDEMDVGDGTQSTGGGRPGDLRPDWYAVTSDRKEEPSLVKVPHPPPSSIPPFLTCRAFTCPSLSAHLSSRVTMTTSALRRQVKNIVHNYSEAEIKVREATSNDPWGPSSSLMSEIADLTFNVVAFAEVMGMIWKRLNDSGKNWRHVYKALTLLDYLLKTGSERVAQQCRENAFSIQTLRDFQYVDRDGRDQGANVREKARQLVCLLRDEERLRQERSQALKTKERMAGGGTGGGVQGGLPPSYHPGRRTSQPSMAVLYGEDLSRSRGSPSSFNSSSSSPRAASDLEQARPQTSGEEELQLQLALAMSREESQKPKRSSSVMAACPNERVFILCAGDVTLPPLQEQRCRQGDDSLLQKAMDESRRESQSGTRESAMLDLVDIFGPSTEPQPPSGDPWNSAQPSSNVASDPWDSVAVHSSTPVIGSPWRVPPSSSNTSNPWAPCANSHTDPWEATPAPSSPLNNAWESPTDGDDDGTDPFTGQEEVKPKQEVPQVSSPQPASPTDAELFGVNQESDLFSEQNKADPFGPEPPFKAQVNGRESNSPEMLDLSRLAAPLGAPRICRTPEAFLGPTGASLVNLDALIPPTPPSKANNNPFLSGLSAPSPTNPFHCDQPRLTLNQMRPSSTSPLPPHMLSYSPSLPLPLLHQPPVLPSSLTQPPAGLLDLPSNLPQPLLPLSPRPAPRTQTQAHSHNPFL</sequence>
<keyword evidence="6" id="KW-0446">Lipid-binding</keyword>
<dbReference type="SUPFAM" id="SSF48464">
    <property type="entry name" value="ENTH/VHS domain"/>
    <property type="match status" value="1"/>
</dbReference>
<dbReference type="Gene3D" id="1.25.40.90">
    <property type="match status" value="1"/>
</dbReference>
<evidence type="ECO:0000313" key="9">
    <source>
        <dbReference type="EMBL" id="CAG5928938.1"/>
    </source>
</evidence>
<evidence type="ECO:0000256" key="1">
    <source>
        <dbReference type="ARBA" id="ARBA00004496"/>
    </source>
</evidence>
<dbReference type="GO" id="GO:0008289">
    <property type="term" value="F:lipid binding"/>
    <property type="evidence" value="ECO:0007669"/>
    <property type="project" value="UniProtKB-KW"/>
</dbReference>
<proteinExistence type="inferred from homology"/>
<keyword evidence="4" id="KW-0597">Phosphoprotein</keyword>
<dbReference type="Pfam" id="PF14646">
    <property type="entry name" value="MYCBPAP"/>
    <property type="match status" value="1"/>
</dbReference>
<dbReference type="InterPro" id="IPR003903">
    <property type="entry name" value="UIM_dom"/>
</dbReference>
<dbReference type="InterPro" id="IPR032707">
    <property type="entry name" value="MYCBPAP"/>
</dbReference>
<reference evidence="9" key="1">
    <citation type="submission" date="2021-05" db="EMBL/GenBank/DDBJ databases">
        <authorList>
            <person name="Tigano A."/>
        </authorList>
    </citation>
    <scope>NUCLEOTIDE SEQUENCE</scope>
</reference>
<feature type="region of interest" description="Disordered" evidence="7">
    <location>
        <begin position="1240"/>
        <end position="1284"/>
    </location>
</feature>
<comment type="caution">
    <text evidence="9">The sequence shown here is derived from an EMBL/GenBank/DDBJ whole genome shotgun (WGS) entry which is preliminary data.</text>
</comment>
<organism evidence="9 10">
    <name type="scientific">Menidia menidia</name>
    <name type="common">Atlantic silverside</name>
    <dbReference type="NCBI Taxonomy" id="238744"/>
    <lineage>
        <taxon>Eukaryota</taxon>
        <taxon>Metazoa</taxon>
        <taxon>Chordata</taxon>
        <taxon>Craniata</taxon>
        <taxon>Vertebrata</taxon>
        <taxon>Euteleostomi</taxon>
        <taxon>Actinopterygii</taxon>
        <taxon>Neopterygii</taxon>
        <taxon>Teleostei</taxon>
        <taxon>Neoteleostei</taxon>
        <taxon>Acanthomorphata</taxon>
        <taxon>Ovalentaria</taxon>
        <taxon>Atherinomorphae</taxon>
        <taxon>Atheriniformes</taxon>
        <taxon>Atherinopsidae</taxon>
        <taxon>Menidiinae</taxon>
        <taxon>Menidia</taxon>
    </lineage>
</organism>
<comment type="similarity">
    <text evidence="2">Belongs to the epsin family.</text>
</comment>
<evidence type="ECO:0000256" key="5">
    <source>
        <dbReference type="ARBA" id="ARBA00022737"/>
    </source>
</evidence>
<dbReference type="Proteomes" id="UP000677803">
    <property type="component" value="Unassembled WGS sequence"/>
</dbReference>
<feature type="region of interest" description="Disordered" evidence="7">
    <location>
        <begin position="869"/>
        <end position="950"/>
    </location>
</feature>
<protein>
    <submittedName>
        <fullName evidence="9">(Atlantic silverside) hypothetical protein</fullName>
    </submittedName>
</protein>
<dbReference type="SMART" id="SM00726">
    <property type="entry name" value="UIM"/>
    <property type="match status" value="2"/>
</dbReference>
<evidence type="ECO:0000256" key="2">
    <source>
        <dbReference type="ARBA" id="ARBA00010130"/>
    </source>
</evidence>
<feature type="compositionally biased region" description="Gly residues" evidence="7">
    <location>
        <begin position="878"/>
        <end position="888"/>
    </location>
</feature>
<dbReference type="FunFam" id="1.25.40.90:FF:000002">
    <property type="entry name" value="epsin-2 isoform X1"/>
    <property type="match status" value="1"/>
</dbReference>
<gene>
    <name evidence="9" type="ORF">MMEN_LOCUS12574</name>
</gene>
<feature type="compositionally biased region" description="Polar residues" evidence="7">
    <location>
        <begin position="1240"/>
        <end position="1254"/>
    </location>
</feature>
<dbReference type="CDD" id="cd16990">
    <property type="entry name" value="ENTH_Epsin"/>
    <property type="match status" value="1"/>
</dbReference>